<dbReference type="EMBL" id="PEDL01000003">
    <property type="protein sequence ID" value="PHV71539.1"/>
    <property type="molecule type" value="Genomic_DNA"/>
</dbReference>
<protein>
    <submittedName>
        <fullName evidence="1">B12-binding domain-containing radical SAM protein</fullName>
    </submittedName>
</protein>
<keyword evidence="2" id="KW-1185">Reference proteome</keyword>
<accession>A0AC61DE44</accession>
<sequence length="615" mass="70641">MNTVNLSDSLLNRVDKPARYIGGELNSYKKTIEEETIRFAFCFPDVYEVGMSHLGMQILYHFLNRREDTFCERVFAPWVDMEKIMREEKIPLFSLESHSPLSDFDFVGFTLQYEMSYTNILNMLELGGIPLWSKDRREEHPFVIVGGPCAYNPEPLANFVDIVYIGEGEVSYDALLDKYKEWKREGGSRQDFLKHIVKIPGIYVPCFYEEIYKEDGTLSKRKKNYEEAPDTIKKVIVEKMDESFYPEKQVVPWIRAIHDRVTLEMFRGCIRGCRFCQAGMIYRPVRQKSKEVLLGYAQKLLEATGYEEISLASLSTSDYKELPAFAEELIGMCNEEYVNISLPSLRVDAFSVDLMQKVQEVRKSSLTFAPEAGTQKMRDVINKNISEEEILKGCRLAFEGGWNRVKLYFMLGLPYETVEDVQGIAALAEKVAQTYFGVEKEKRQAGLQLVVSTSCFVPKPFTPFQWAAQDSAESFMTKHNLLKHAITRRQIRYNHHDAKTSVLEAVIARGDRRVGNLLYTAYQKGCTFDSWSEHFDENKWQEAAKDSGIELAFYAQRERSYEELLPWEHIDIGVTKRFLMAENEKAKAASTTPHCLEKCSGCGANKLGKGVCHEG</sequence>
<proteinExistence type="predicted"/>
<gene>
    <name evidence="1" type="ORF">CS063_05435</name>
</gene>
<organism evidence="1 2">
    <name type="scientific">Sporanaerobium hydrogeniformans</name>
    <dbReference type="NCBI Taxonomy" id="3072179"/>
    <lineage>
        <taxon>Bacteria</taxon>
        <taxon>Bacillati</taxon>
        <taxon>Bacillota</taxon>
        <taxon>Clostridia</taxon>
        <taxon>Lachnospirales</taxon>
        <taxon>Lachnospiraceae</taxon>
        <taxon>Sporanaerobium</taxon>
    </lineage>
</organism>
<evidence type="ECO:0000313" key="1">
    <source>
        <dbReference type="EMBL" id="PHV71539.1"/>
    </source>
</evidence>
<name>A0AC61DE44_9FIRM</name>
<reference evidence="1" key="1">
    <citation type="submission" date="2017-10" db="EMBL/GenBank/DDBJ databases">
        <title>Genome sequence of cellulolytic Lachnospiraceae bacterium XHS1971 isolated from hotspring sediment.</title>
        <authorList>
            <person name="Vasudevan G."/>
            <person name="Joshi A.J."/>
            <person name="Hivarkar S."/>
            <person name="Lanjekar V.B."/>
            <person name="Dhakephalkar P.K."/>
            <person name="Dagar S."/>
        </authorList>
    </citation>
    <scope>NUCLEOTIDE SEQUENCE</scope>
    <source>
        <strain evidence="1">XHS1971</strain>
    </source>
</reference>
<comment type="caution">
    <text evidence="1">The sequence shown here is derived from an EMBL/GenBank/DDBJ whole genome shotgun (WGS) entry which is preliminary data.</text>
</comment>
<dbReference type="Proteomes" id="UP000224460">
    <property type="component" value="Unassembled WGS sequence"/>
</dbReference>
<evidence type="ECO:0000313" key="2">
    <source>
        <dbReference type="Proteomes" id="UP000224460"/>
    </source>
</evidence>